<name>A0A3M9NI04_9BACT</name>
<dbReference type="EMBL" id="RJJR01000005">
    <property type="protein sequence ID" value="RNI37439.1"/>
    <property type="molecule type" value="Genomic_DNA"/>
</dbReference>
<gene>
    <name evidence="2" type="ORF">EFY79_08565</name>
</gene>
<dbReference type="InterPro" id="IPR025535">
    <property type="entry name" value="DUF4421"/>
</dbReference>
<comment type="caution">
    <text evidence="2">The sequence shown here is derived from an EMBL/GenBank/DDBJ whole genome shotgun (WGS) entry which is preliminary data.</text>
</comment>
<keyword evidence="3" id="KW-1185">Reference proteome</keyword>
<evidence type="ECO:0000313" key="2">
    <source>
        <dbReference type="EMBL" id="RNI37439.1"/>
    </source>
</evidence>
<dbReference type="OrthoDB" id="669053at2"/>
<evidence type="ECO:0000256" key="1">
    <source>
        <dbReference type="SAM" id="SignalP"/>
    </source>
</evidence>
<dbReference type="AlphaFoldDB" id="A0A3M9NI04"/>
<reference evidence="2 3" key="1">
    <citation type="submission" date="2018-11" db="EMBL/GenBank/DDBJ databases">
        <title>Draft genome sequence of Ferruginibacter sp. BO-59.</title>
        <authorList>
            <person name="Im W.T."/>
        </authorList>
    </citation>
    <scope>NUCLEOTIDE SEQUENCE [LARGE SCALE GENOMIC DNA]</scope>
    <source>
        <strain evidence="2 3">BO-59</strain>
    </source>
</reference>
<keyword evidence="1" id="KW-0732">Signal</keyword>
<dbReference type="Proteomes" id="UP000267223">
    <property type="component" value="Unassembled WGS sequence"/>
</dbReference>
<evidence type="ECO:0000313" key="3">
    <source>
        <dbReference type="Proteomes" id="UP000267223"/>
    </source>
</evidence>
<protein>
    <submittedName>
        <fullName evidence="2">DUF4421 domain-containing protein</fullName>
    </submittedName>
</protein>
<feature type="signal peptide" evidence="1">
    <location>
        <begin position="1"/>
        <end position="23"/>
    </location>
</feature>
<dbReference type="Pfam" id="PF14391">
    <property type="entry name" value="DUF4421"/>
    <property type="match status" value="1"/>
</dbReference>
<sequence>MAKFSGPIICFVLLSVSALNVNAQNSRGNDSAYYVYFPNSITGRMYTSQKYSRFNLKAKNAPGLHYLPNTTFNLGVGATYHNFSLNIAYGFDFLNPGKKNNKTKYLDLQMHLYQPKWVTDVYGQLYKGFHLAGSFNEPAENYYRKDFRLNLFGLSRYYIFNSKRFSYRASFIQNELQKKSAGSFLAGAELYYGVVKADSNLIPKSVSEKYPQKNLSKINYLSIGPGIGYAYTQIVVAQFFITGSVTGNLAFSFANEHLEKNSHTHFSLNPVTRFRVAAGYNSRSWNISANWVFDNLAFKGVKSHTVYWFNTGNFRMVFAKRFYPGNRLQKRLRPLDKIFKD</sequence>
<proteinExistence type="predicted"/>
<accession>A0A3M9NI04</accession>
<organism evidence="2 3">
    <name type="scientific">Hanamia caeni</name>
    <dbReference type="NCBI Taxonomy" id="2294116"/>
    <lineage>
        <taxon>Bacteria</taxon>
        <taxon>Pseudomonadati</taxon>
        <taxon>Bacteroidota</taxon>
        <taxon>Chitinophagia</taxon>
        <taxon>Chitinophagales</taxon>
        <taxon>Chitinophagaceae</taxon>
        <taxon>Hanamia</taxon>
    </lineage>
</organism>
<feature type="chain" id="PRO_5018087394" evidence="1">
    <location>
        <begin position="24"/>
        <end position="341"/>
    </location>
</feature>
<dbReference type="RefSeq" id="WP_123120280.1">
    <property type="nucleotide sequence ID" value="NZ_RJJR01000005.1"/>
</dbReference>